<dbReference type="AlphaFoldDB" id="A0A134BB91"/>
<protein>
    <submittedName>
        <fullName evidence="1">Uncharacterized protein</fullName>
    </submittedName>
</protein>
<comment type="caution">
    <text evidence="1">The sequence shown here is derived from an EMBL/GenBank/DDBJ whole genome shotgun (WGS) entry which is preliminary data.</text>
</comment>
<evidence type="ECO:0000313" key="1">
    <source>
        <dbReference type="EMBL" id="KXB77217.1"/>
    </source>
</evidence>
<reference evidence="2" key="1">
    <citation type="submission" date="2016-01" db="EMBL/GenBank/DDBJ databases">
        <authorList>
            <person name="Mitreva M."/>
            <person name="Pepin K.H."/>
            <person name="Mihindukulasuriya K.A."/>
            <person name="Fulton R."/>
            <person name="Fronick C."/>
            <person name="O'Laughlin M."/>
            <person name="Miner T."/>
            <person name="Herter B."/>
            <person name="Rosa B.A."/>
            <person name="Cordes M."/>
            <person name="Tomlinson C."/>
            <person name="Wollam A."/>
            <person name="Palsikar V.B."/>
            <person name="Mardis E.R."/>
            <person name="Wilson R.K."/>
        </authorList>
    </citation>
    <scope>NUCLEOTIDE SEQUENCE [LARGE SCALE GENOMIC DNA]</scope>
    <source>
        <strain evidence="2">KA00683</strain>
    </source>
</reference>
<proteinExistence type="predicted"/>
<dbReference type="STRING" id="322095.HMPREF3185_00592"/>
<sequence length="41" mass="4820">MTPIPIVIRMQTSSRLQIDFFSFVHELLSLWSRIAQGQSER</sequence>
<dbReference type="PATRIC" id="fig|322095.3.peg.584"/>
<keyword evidence="2" id="KW-1185">Reference proteome</keyword>
<name>A0A134BB91_9PORP</name>
<dbReference type="EMBL" id="LSDK01000048">
    <property type="protein sequence ID" value="KXB77217.1"/>
    <property type="molecule type" value="Genomic_DNA"/>
</dbReference>
<accession>A0A134BB91</accession>
<dbReference type="Proteomes" id="UP000070224">
    <property type="component" value="Unassembled WGS sequence"/>
</dbReference>
<gene>
    <name evidence="1" type="ORF">HMPREF3185_00592</name>
</gene>
<organism evidence="1 2">
    <name type="scientific">Porphyromonas somerae</name>
    <dbReference type="NCBI Taxonomy" id="322095"/>
    <lineage>
        <taxon>Bacteria</taxon>
        <taxon>Pseudomonadati</taxon>
        <taxon>Bacteroidota</taxon>
        <taxon>Bacteroidia</taxon>
        <taxon>Bacteroidales</taxon>
        <taxon>Porphyromonadaceae</taxon>
        <taxon>Porphyromonas</taxon>
    </lineage>
</organism>
<evidence type="ECO:0000313" key="2">
    <source>
        <dbReference type="Proteomes" id="UP000070224"/>
    </source>
</evidence>